<accession>A0A1S7LJD4</accession>
<evidence type="ECO:0000313" key="1">
    <source>
        <dbReference type="EMBL" id="CRH05906.1"/>
    </source>
</evidence>
<dbReference type="EMBL" id="LO017727">
    <property type="protein sequence ID" value="CRH05906.1"/>
    <property type="molecule type" value="Genomic_DNA"/>
</dbReference>
<name>A0A1S7LJD4_MAGMO</name>
<protein>
    <submittedName>
        <fullName evidence="1">Uncharacterized protein</fullName>
    </submittedName>
</protein>
<reference evidence="1" key="1">
    <citation type="submission" date="2015-04" db="EMBL/GenBank/DDBJ databases">
        <authorList>
            <person name="Syromyatnikov M.Y."/>
            <person name="Popov V.N."/>
        </authorList>
    </citation>
    <scope>NUCLEOTIDE SEQUENCE</scope>
    <source>
        <strain evidence="1">MO-1</strain>
    </source>
</reference>
<sequence length="121" mass="13616">MERTLPHIWVQQATLTPVEQDCICTIVLKILDGKCKMSEAGSQVGRQLYHHLPHPRGALCKRFDSLIRQALAQGDKISDSIGQQIHQARLFAESGLEKSQMKQFKARLKQEGLLKIDSTPP</sequence>
<proteinExistence type="predicted"/>
<gene>
    <name evidence="1" type="ORF">MAGMO_1725</name>
</gene>
<dbReference type="AlphaFoldDB" id="A0A1S7LJD4"/>
<organism evidence="1">
    <name type="scientific">Magnetococcus massalia (strain MO-1)</name>
    <dbReference type="NCBI Taxonomy" id="451514"/>
    <lineage>
        <taxon>Bacteria</taxon>
        <taxon>Pseudomonadati</taxon>
        <taxon>Pseudomonadota</taxon>
        <taxon>Magnetococcia</taxon>
        <taxon>Magnetococcales</taxon>
        <taxon>Magnetococcaceae</taxon>
        <taxon>Magnetococcus</taxon>
    </lineage>
</organism>